<gene>
    <name evidence="3" type="ORF">HYC85_030082</name>
</gene>
<proteinExistence type="predicted"/>
<feature type="transmembrane region" description="Helical" evidence="2">
    <location>
        <begin position="68"/>
        <end position="92"/>
    </location>
</feature>
<dbReference type="EMBL" id="JACBKZ010000014">
    <property type="protein sequence ID" value="KAF5933911.1"/>
    <property type="molecule type" value="Genomic_DNA"/>
</dbReference>
<organism evidence="3 4">
    <name type="scientific">Camellia sinensis</name>
    <name type="common">Tea plant</name>
    <name type="synonym">Thea sinensis</name>
    <dbReference type="NCBI Taxonomy" id="4442"/>
    <lineage>
        <taxon>Eukaryota</taxon>
        <taxon>Viridiplantae</taxon>
        <taxon>Streptophyta</taxon>
        <taxon>Embryophyta</taxon>
        <taxon>Tracheophyta</taxon>
        <taxon>Spermatophyta</taxon>
        <taxon>Magnoliopsida</taxon>
        <taxon>eudicotyledons</taxon>
        <taxon>Gunneridae</taxon>
        <taxon>Pentapetalae</taxon>
        <taxon>asterids</taxon>
        <taxon>Ericales</taxon>
        <taxon>Theaceae</taxon>
        <taxon>Camellia</taxon>
    </lineage>
</organism>
<feature type="region of interest" description="Disordered" evidence="1">
    <location>
        <begin position="1"/>
        <end position="27"/>
    </location>
</feature>
<keyword evidence="4" id="KW-1185">Reference proteome</keyword>
<accession>A0A7J7G139</accession>
<keyword evidence="2" id="KW-0812">Transmembrane</keyword>
<reference evidence="3 4" key="2">
    <citation type="submission" date="2020-07" db="EMBL/GenBank/DDBJ databases">
        <title>Genome assembly of wild tea tree DASZ reveals pedigree and selection history of tea varieties.</title>
        <authorList>
            <person name="Zhang W."/>
        </authorList>
    </citation>
    <scope>NUCLEOTIDE SEQUENCE [LARGE SCALE GENOMIC DNA]</scope>
    <source>
        <strain evidence="4">cv. G240</strain>
        <tissue evidence="3">Leaf</tissue>
    </source>
</reference>
<protein>
    <submittedName>
        <fullName evidence="3">Uncharacterized protein</fullName>
    </submittedName>
</protein>
<evidence type="ECO:0000313" key="3">
    <source>
        <dbReference type="EMBL" id="KAF5933911.1"/>
    </source>
</evidence>
<comment type="caution">
    <text evidence="3">The sequence shown here is derived from an EMBL/GenBank/DDBJ whole genome shotgun (WGS) entry which is preliminary data.</text>
</comment>
<dbReference type="Proteomes" id="UP000593564">
    <property type="component" value="Unassembled WGS sequence"/>
</dbReference>
<reference evidence="4" key="1">
    <citation type="journal article" date="2020" name="Nat. Commun.">
        <title>Genome assembly of wild tea tree DASZ reveals pedigree and selection history of tea varieties.</title>
        <authorList>
            <person name="Zhang W."/>
            <person name="Zhang Y."/>
            <person name="Qiu H."/>
            <person name="Guo Y."/>
            <person name="Wan H."/>
            <person name="Zhang X."/>
            <person name="Scossa F."/>
            <person name="Alseekh S."/>
            <person name="Zhang Q."/>
            <person name="Wang P."/>
            <person name="Xu L."/>
            <person name="Schmidt M.H."/>
            <person name="Jia X."/>
            <person name="Li D."/>
            <person name="Zhu A."/>
            <person name="Guo F."/>
            <person name="Chen W."/>
            <person name="Ni D."/>
            <person name="Usadel B."/>
            <person name="Fernie A.R."/>
            <person name="Wen W."/>
        </authorList>
    </citation>
    <scope>NUCLEOTIDE SEQUENCE [LARGE SCALE GENOMIC DNA]</scope>
    <source>
        <strain evidence="4">cv. G240</strain>
    </source>
</reference>
<feature type="transmembrane region" description="Helical" evidence="2">
    <location>
        <begin position="104"/>
        <end position="126"/>
    </location>
</feature>
<feature type="compositionally biased region" description="Pro residues" evidence="1">
    <location>
        <begin position="9"/>
        <end position="21"/>
    </location>
</feature>
<keyword evidence="2" id="KW-0472">Membrane</keyword>
<name>A0A7J7G139_CAMSI</name>
<evidence type="ECO:0000256" key="2">
    <source>
        <dbReference type="SAM" id="Phobius"/>
    </source>
</evidence>
<keyword evidence="2" id="KW-1133">Transmembrane helix</keyword>
<sequence length="210" mass="22541">MRPFEPRVVAPPPPPPPPPPESALQAPPSESVVQVPPELPMLVVEFCLTAAFEIAIRSTQTPTTQYYSITFHLLCLVMVFAFAFIFVAKYISSKHPNLGRVLEHAGVVCGVTAFFVAITVSFPLCLKENLYLHPHLPVSSMLLPTPLGCVSSTTVCVSSGGCVSSENISKVPISCGHASEADNTLPLVALFRRPVLIPGTMVPILSNKHT</sequence>
<evidence type="ECO:0000256" key="1">
    <source>
        <dbReference type="SAM" id="MobiDB-lite"/>
    </source>
</evidence>
<evidence type="ECO:0000313" key="4">
    <source>
        <dbReference type="Proteomes" id="UP000593564"/>
    </source>
</evidence>
<dbReference type="AlphaFoldDB" id="A0A7J7G139"/>
<dbReference type="PANTHER" id="PTHR34741">
    <property type="entry name" value="IMAP FAMILY MEMBER 1, PUTATIVE-RELATED"/>
    <property type="match status" value="1"/>
</dbReference>
<dbReference type="PANTHER" id="PTHR34741:SF2">
    <property type="entry name" value="VESICLE TRANSPORT PROTEIN"/>
    <property type="match status" value="1"/>
</dbReference>